<proteinExistence type="predicted"/>
<gene>
    <name evidence="1" type="ORF">TNCV_3524881</name>
</gene>
<organism evidence="1 2">
    <name type="scientific">Trichonephila clavipes</name>
    <name type="common">Golden silk orbweaver</name>
    <name type="synonym">Nephila clavipes</name>
    <dbReference type="NCBI Taxonomy" id="2585209"/>
    <lineage>
        <taxon>Eukaryota</taxon>
        <taxon>Metazoa</taxon>
        <taxon>Ecdysozoa</taxon>
        <taxon>Arthropoda</taxon>
        <taxon>Chelicerata</taxon>
        <taxon>Arachnida</taxon>
        <taxon>Araneae</taxon>
        <taxon>Araneomorphae</taxon>
        <taxon>Entelegynae</taxon>
        <taxon>Araneoidea</taxon>
        <taxon>Nephilidae</taxon>
        <taxon>Trichonephila</taxon>
    </lineage>
</organism>
<name>A0A8X6S354_TRICX</name>
<comment type="caution">
    <text evidence="1">The sequence shown here is derived from an EMBL/GenBank/DDBJ whole genome shotgun (WGS) entry which is preliminary data.</text>
</comment>
<evidence type="ECO:0000313" key="1">
    <source>
        <dbReference type="EMBL" id="GFY06632.1"/>
    </source>
</evidence>
<protein>
    <submittedName>
        <fullName evidence="1">Uncharacterized protein</fullName>
    </submittedName>
</protein>
<dbReference type="Gene3D" id="3.30.420.10">
    <property type="entry name" value="Ribonuclease H-like superfamily/Ribonuclease H"/>
    <property type="match status" value="1"/>
</dbReference>
<reference evidence="1" key="1">
    <citation type="submission" date="2020-08" db="EMBL/GenBank/DDBJ databases">
        <title>Multicomponent nature underlies the extraordinary mechanical properties of spider dragline silk.</title>
        <authorList>
            <person name="Kono N."/>
            <person name="Nakamura H."/>
            <person name="Mori M."/>
            <person name="Yoshida Y."/>
            <person name="Ohtoshi R."/>
            <person name="Malay A.D."/>
            <person name="Moran D.A.P."/>
            <person name="Tomita M."/>
            <person name="Numata K."/>
            <person name="Arakawa K."/>
        </authorList>
    </citation>
    <scope>NUCLEOTIDE SEQUENCE</scope>
</reference>
<evidence type="ECO:0000313" key="2">
    <source>
        <dbReference type="Proteomes" id="UP000887159"/>
    </source>
</evidence>
<dbReference type="GO" id="GO:0003676">
    <property type="term" value="F:nucleic acid binding"/>
    <property type="evidence" value="ECO:0007669"/>
    <property type="project" value="InterPro"/>
</dbReference>
<dbReference type="Proteomes" id="UP000887159">
    <property type="component" value="Unassembled WGS sequence"/>
</dbReference>
<keyword evidence="2" id="KW-1185">Reference proteome</keyword>
<dbReference type="EMBL" id="BMAU01021261">
    <property type="protein sequence ID" value="GFY06632.1"/>
    <property type="molecule type" value="Genomic_DNA"/>
</dbReference>
<accession>A0A8X6S354</accession>
<dbReference type="InterPro" id="IPR036397">
    <property type="entry name" value="RNaseH_sf"/>
</dbReference>
<sequence length="143" mass="16502">MIWDEKSVHGKRVAINFGLKELKGHVKEKTREPVIGAVGLQFIFMDTNACPYRARLMEKYHETENNDSTKWPTRSPDLNSMELSVGINIYTGKDMKICASSQRDTTPNTDCLIRMHLFPACVMDENKFQVLSEGKYAYYRFRG</sequence>
<dbReference type="AlphaFoldDB" id="A0A8X6S354"/>